<reference evidence="3 4" key="1">
    <citation type="submission" date="2018-11" db="EMBL/GenBank/DDBJ databases">
        <authorList>
            <person name="Kleinhagauer T."/>
            <person name="Glaeser S.P."/>
            <person name="Spergser J."/>
            <person name="Ruckert C."/>
            <person name="Kaempfer P."/>
            <person name="Busse H.-J."/>
        </authorList>
    </citation>
    <scope>NUCLEOTIDE SEQUENCE [LARGE SCALE GENOMIC DNA]</scope>
    <source>
        <strain evidence="3 4">200CH</strain>
    </source>
</reference>
<evidence type="ECO:0000256" key="2">
    <source>
        <dbReference type="SAM" id="Phobius"/>
    </source>
</evidence>
<gene>
    <name evidence="3" type="ORF">CCHOA_09700</name>
</gene>
<keyword evidence="2" id="KW-0812">Transmembrane</keyword>
<evidence type="ECO:0000313" key="3">
    <source>
        <dbReference type="EMBL" id="AZA14323.1"/>
    </source>
</evidence>
<dbReference type="AlphaFoldDB" id="A0A3G6J971"/>
<dbReference type="EMBL" id="CP033896">
    <property type="protein sequence ID" value="AZA14323.1"/>
    <property type="molecule type" value="Genomic_DNA"/>
</dbReference>
<dbReference type="Proteomes" id="UP000269019">
    <property type="component" value="Chromosome"/>
</dbReference>
<feature type="transmembrane region" description="Helical" evidence="2">
    <location>
        <begin position="89"/>
        <end position="108"/>
    </location>
</feature>
<proteinExistence type="predicted"/>
<name>A0A3G6J971_9CORY</name>
<protein>
    <submittedName>
        <fullName evidence="3">Uncharacterized protein</fullName>
    </submittedName>
</protein>
<keyword evidence="4" id="KW-1185">Reference proteome</keyword>
<keyword evidence="2" id="KW-1133">Transmembrane helix</keyword>
<sequence length="111" mass="10997">MSSYPGDSDDVTGEDRGGGVSRGDSGAGGDDRLLRLGVKELWPFLGQAVRLSPAAVALSVVEVLVGGARIVVSVLVGLLVAAVSESNTVGVVAAAAAIGLLVVAPQLVEVC</sequence>
<feature type="region of interest" description="Disordered" evidence="1">
    <location>
        <begin position="1"/>
        <end position="31"/>
    </location>
</feature>
<evidence type="ECO:0000256" key="1">
    <source>
        <dbReference type="SAM" id="MobiDB-lite"/>
    </source>
</evidence>
<keyword evidence="2" id="KW-0472">Membrane</keyword>
<accession>A0A3G6J971</accession>
<feature type="compositionally biased region" description="Gly residues" evidence="1">
    <location>
        <begin position="18"/>
        <end position="28"/>
    </location>
</feature>
<organism evidence="3 4">
    <name type="scientific">Corynebacterium choanae</name>
    <dbReference type="NCBI Taxonomy" id="1862358"/>
    <lineage>
        <taxon>Bacteria</taxon>
        <taxon>Bacillati</taxon>
        <taxon>Actinomycetota</taxon>
        <taxon>Actinomycetes</taxon>
        <taxon>Mycobacteriales</taxon>
        <taxon>Corynebacteriaceae</taxon>
        <taxon>Corynebacterium</taxon>
    </lineage>
</organism>
<dbReference type="RefSeq" id="WP_123929526.1">
    <property type="nucleotide sequence ID" value="NZ_CP033896.1"/>
</dbReference>
<evidence type="ECO:0000313" key="4">
    <source>
        <dbReference type="Proteomes" id="UP000269019"/>
    </source>
</evidence>
<dbReference type="KEGG" id="ccho:CCHOA_09700"/>
<feature type="transmembrane region" description="Helical" evidence="2">
    <location>
        <begin position="54"/>
        <end position="82"/>
    </location>
</feature>